<dbReference type="OrthoDB" id="6276567at2759"/>
<protein>
    <submittedName>
        <fullName evidence="5">WH1 domain-containing protein</fullName>
    </submittedName>
</protein>
<dbReference type="STRING" id="60517.A0A0R3WF64"/>
<proteinExistence type="predicted"/>
<gene>
    <name evidence="3" type="ORF">TASK_LOCUS9498</name>
</gene>
<organism evidence="5">
    <name type="scientific">Taenia asiatica</name>
    <name type="common">Asian tapeworm</name>
    <dbReference type="NCBI Taxonomy" id="60517"/>
    <lineage>
        <taxon>Eukaryota</taxon>
        <taxon>Metazoa</taxon>
        <taxon>Spiralia</taxon>
        <taxon>Lophotrochozoa</taxon>
        <taxon>Platyhelminthes</taxon>
        <taxon>Cestoda</taxon>
        <taxon>Eucestoda</taxon>
        <taxon>Cyclophyllidea</taxon>
        <taxon>Taeniidae</taxon>
        <taxon>Taenia</taxon>
    </lineage>
</organism>
<evidence type="ECO:0000313" key="4">
    <source>
        <dbReference type="Proteomes" id="UP000282613"/>
    </source>
</evidence>
<evidence type="ECO:0000313" key="5">
    <source>
        <dbReference type="WBParaSite" id="TASK_0000949701-mRNA-1"/>
    </source>
</evidence>
<evidence type="ECO:0000313" key="3">
    <source>
        <dbReference type="EMBL" id="VDK43652.1"/>
    </source>
</evidence>
<accession>A0A0R3WF64</accession>
<name>A0A0R3WF64_TAEAS</name>
<dbReference type="AlphaFoldDB" id="A0A0R3WF64"/>
<dbReference type="WBParaSite" id="TASK_0000949701-mRNA-1">
    <property type="protein sequence ID" value="TASK_0000949701-mRNA-1"/>
    <property type="gene ID" value="TASK_0000949701"/>
</dbReference>
<reference evidence="5" key="1">
    <citation type="submission" date="2017-02" db="UniProtKB">
        <authorList>
            <consortium name="WormBaseParasite"/>
        </authorList>
    </citation>
    <scope>IDENTIFICATION</scope>
</reference>
<dbReference type="EMBL" id="UYRS01019206">
    <property type="protein sequence ID" value="VDK43652.1"/>
    <property type="molecule type" value="Genomic_DNA"/>
</dbReference>
<evidence type="ECO:0000259" key="2">
    <source>
        <dbReference type="PROSITE" id="PS50229"/>
    </source>
</evidence>
<dbReference type="Gene3D" id="2.30.29.30">
    <property type="entry name" value="Pleckstrin-homology domain (PH domain)/Phosphotyrosine-binding domain (PTB)"/>
    <property type="match status" value="1"/>
</dbReference>
<dbReference type="Pfam" id="PF00568">
    <property type="entry name" value="WH1"/>
    <property type="match status" value="1"/>
</dbReference>
<dbReference type="Gene3D" id="3.90.810.10">
    <property type="entry name" value="CRIB domain"/>
    <property type="match status" value="1"/>
</dbReference>
<feature type="region of interest" description="Disordered" evidence="1">
    <location>
        <begin position="265"/>
        <end position="297"/>
    </location>
</feature>
<sequence>MIISTLLTSDEKHRFMNEVSHSSTIKMACVARLYKVKNQKWIRINPVVVTLEEDQGLRVVSIGFYDLNTGKKLTKTDLYREMEYRECGPQFHALDGVAGPLGLAFADSKEAHDFFTSVQAKLKSPPIKNEKFTNMVHRAKKGIADQAGKLKVGEIARPVAAHITYSSSPQSQVNKRFRNEGQADVKFEVNGFQHITHVGLDSDGKDLKVSAQNEELAKELLEALGMTARTANEMAAVCNLIEKCGAVEVQEALEIHNYMGLGESCQSGPAPVPPPAPPPPPPPLQQPINDGRGDLLDSITNFDASKLKQVRKDNAKEGLPNQGPSIVDSIETALTQMLTNRRRYLNECDSDEDS</sequence>
<dbReference type="InterPro" id="IPR011993">
    <property type="entry name" value="PH-like_dom_sf"/>
</dbReference>
<dbReference type="InterPro" id="IPR000697">
    <property type="entry name" value="WH1/EVH1_dom"/>
</dbReference>
<dbReference type="Proteomes" id="UP000282613">
    <property type="component" value="Unassembled WGS sequence"/>
</dbReference>
<keyword evidence="4" id="KW-1185">Reference proteome</keyword>
<dbReference type="SUPFAM" id="SSF50729">
    <property type="entry name" value="PH domain-like"/>
    <property type="match status" value="1"/>
</dbReference>
<feature type="compositionally biased region" description="Pro residues" evidence="1">
    <location>
        <begin position="270"/>
        <end position="285"/>
    </location>
</feature>
<reference evidence="3 4" key="2">
    <citation type="submission" date="2018-11" db="EMBL/GenBank/DDBJ databases">
        <authorList>
            <consortium name="Pathogen Informatics"/>
        </authorList>
    </citation>
    <scope>NUCLEOTIDE SEQUENCE [LARGE SCALE GENOMIC DNA]</scope>
</reference>
<dbReference type="InterPro" id="IPR036936">
    <property type="entry name" value="CRIB_dom_sf"/>
</dbReference>
<feature type="domain" description="WH1" evidence="2">
    <location>
        <begin position="18"/>
        <end position="125"/>
    </location>
</feature>
<evidence type="ECO:0000256" key="1">
    <source>
        <dbReference type="SAM" id="MobiDB-lite"/>
    </source>
</evidence>
<dbReference type="PROSITE" id="PS50229">
    <property type="entry name" value="WH1"/>
    <property type="match status" value="1"/>
</dbReference>